<accession>A0A3P3XFA9</accession>
<evidence type="ECO:0000256" key="1">
    <source>
        <dbReference type="SAM" id="Phobius"/>
    </source>
</evidence>
<name>A0A3P3XFA9_9SPIR</name>
<evidence type="ECO:0000313" key="2">
    <source>
        <dbReference type="EMBL" id="SLM09924.1"/>
    </source>
</evidence>
<sequence>MKGESGKTEKSLFTKIQKFAEILIFAVWILAIVLLILDGSEFFRLSMEILSIALLGVGLFNVCMMVGFSAAKRSHFQFGLFFIRIAYILLSAASLAISLFVAGIRIR</sequence>
<dbReference type="AlphaFoldDB" id="A0A3P3XFA9"/>
<protein>
    <submittedName>
        <fullName evidence="2">Uncharacterized protein</fullName>
    </submittedName>
</protein>
<feature type="transmembrane region" description="Helical" evidence="1">
    <location>
        <begin position="20"/>
        <end position="37"/>
    </location>
</feature>
<keyword evidence="1" id="KW-0472">Membrane</keyword>
<gene>
    <name evidence="2" type="ORF">SPIROBIBN47_100154</name>
</gene>
<reference evidence="2" key="1">
    <citation type="submission" date="2017-02" db="EMBL/GenBank/DDBJ databases">
        <authorList>
            <person name="Regsiter A."/>
            <person name="William W."/>
        </authorList>
    </citation>
    <scope>NUCLEOTIDE SEQUENCE</scope>
    <source>
        <strain evidence="2">Bib</strain>
    </source>
</reference>
<feature type="transmembrane region" description="Helical" evidence="1">
    <location>
        <begin position="81"/>
        <end position="104"/>
    </location>
</feature>
<dbReference type="EMBL" id="FWDM01000002">
    <property type="protein sequence ID" value="SLM09924.1"/>
    <property type="molecule type" value="Genomic_DNA"/>
</dbReference>
<keyword evidence="1" id="KW-1133">Transmembrane helix</keyword>
<feature type="transmembrane region" description="Helical" evidence="1">
    <location>
        <begin position="49"/>
        <end position="69"/>
    </location>
</feature>
<proteinExistence type="predicted"/>
<keyword evidence="1" id="KW-0812">Transmembrane</keyword>
<organism evidence="2">
    <name type="scientific">uncultured spirochete</name>
    <dbReference type="NCBI Taxonomy" id="156406"/>
    <lineage>
        <taxon>Bacteria</taxon>
        <taxon>Pseudomonadati</taxon>
        <taxon>Spirochaetota</taxon>
        <taxon>Spirochaetia</taxon>
        <taxon>Spirochaetales</taxon>
        <taxon>environmental samples</taxon>
    </lineage>
</organism>